<keyword evidence="4 9" id="KW-0067">ATP-binding</keyword>
<dbReference type="Gene3D" id="2.30.30.930">
    <property type="match status" value="1"/>
</dbReference>
<dbReference type="PANTHER" id="PTHR45766:SF6">
    <property type="entry name" value="SWI_SNF-RELATED MATRIX-ASSOCIATED ACTIN-DEPENDENT REGULATOR OF CHROMATIN SUBFAMILY A-LIKE PROTEIN 1"/>
    <property type="match status" value="1"/>
</dbReference>
<accession>A0A1I2P533</accession>
<feature type="binding site" evidence="9">
    <location>
        <begin position="190"/>
        <end position="197"/>
    </location>
    <ligand>
        <name>ATP</name>
        <dbReference type="ChEBI" id="CHEBI:30616"/>
    </ligand>
</feature>
<evidence type="ECO:0000256" key="2">
    <source>
        <dbReference type="ARBA" id="ARBA00022801"/>
    </source>
</evidence>
<dbReference type="Gene3D" id="3.40.50.10810">
    <property type="entry name" value="Tandem AAA-ATPase domain"/>
    <property type="match status" value="1"/>
</dbReference>
<keyword evidence="8 9" id="KW-0804">Transcription</keyword>
<dbReference type="NCBIfam" id="NF003426">
    <property type="entry name" value="PRK04914.1"/>
    <property type="match status" value="1"/>
</dbReference>
<dbReference type="InterPro" id="IPR001650">
    <property type="entry name" value="Helicase_C-like"/>
</dbReference>
<dbReference type="Gene3D" id="2.30.30.140">
    <property type="match status" value="1"/>
</dbReference>
<keyword evidence="5 9" id="KW-0805">Transcription regulation</keyword>
<dbReference type="InterPro" id="IPR022737">
    <property type="entry name" value="RapA_C"/>
</dbReference>
<dbReference type="InterPro" id="IPR049730">
    <property type="entry name" value="SNF2/RAD54-like_C"/>
</dbReference>
<dbReference type="AlphaFoldDB" id="A0A1I2P533"/>
<keyword evidence="13" id="KW-1185">Reference proteome</keyword>
<dbReference type="GO" id="GO:0006355">
    <property type="term" value="P:regulation of DNA-templated transcription"/>
    <property type="evidence" value="ECO:0007669"/>
    <property type="project" value="UniProtKB-UniRule"/>
</dbReference>
<dbReference type="InterPro" id="IPR057342">
    <property type="entry name" value="DEXDc_RapA"/>
</dbReference>
<protein>
    <recommendedName>
        <fullName evidence="9">RNA polymerase-associated protein RapA</fullName>
        <ecNumber evidence="9">3.6.4.-</ecNumber>
    </recommendedName>
    <alternativeName>
        <fullName evidence="9">ATP-dependent helicase HepA</fullName>
    </alternativeName>
</protein>
<feature type="domain" description="Helicase C-terminal" evidence="11">
    <location>
        <begin position="490"/>
        <end position="650"/>
    </location>
</feature>
<dbReference type="InterPro" id="IPR040765">
    <property type="entry name" value="Tudor_1_RapA"/>
</dbReference>
<evidence type="ECO:0000256" key="6">
    <source>
        <dbReference type="ARBA" id="ARBA00023125"/>
    </source>
</evidence>
<keyword evidence="7 9" id="KW-0010">Activator</keyword>
<gene>
    <name evidence="9" type="primary">rapA</name>
    <name evidence="12" type="ORF">SAMN05216175_103273</name>
</gene>
<dbReference type="Gene3D" id="3.40.50.300">
    <property type="entry name" value="P-loop containing nucleotide triphosphate hydrolases"/>
    <property type="match status" value="1"/>
</dbReference>
<dbReference type="GO" id="GO:0004386">
    <property type="term" value="F:helicase activity"/>
    <property type="evidence" value="ECO:0007669"/>
    <property type="project" value="UniProtKB-UniRule"/>
</dbReference>
<evidence type="ECO:0000256" key="9">
    <source>
        <dbReference type="HAMAP-Rule" id="MF_01821"/>
    </source>
</evidence>
<evidence type="ECO:0000256" key="7">
    <source>
        <dbReference type="ARBA" id="ARBA00023159"/>
    </source>
</evidence>
<keyword evidence="6 9" id="KW-0238">DNA-binding</keyword>
<dbReference type="InterPro" id="IPR038718">
    <property type="entry name" value="SNF2-like_sf"/>
</dbReference>
<dbReference type="InterPro" id="IPR023949">
    <property type="entry name" value="Helicase_RapA"/>
</dbReference>
<dbReference type="Pfam" id="PF18339">
    <property type="entry name" value="Tudor_1_RapA"/>
    <property type="match status" value="1"/>
</dbReference>
<dbReference type="GO" id="GO:0003677">
    <property type="term" value="F:DNA binding"/>
    <property type="evidence" value="ECO:0007669"/>
    <property type="project" value="UniProtKB-KW"/>
</dbReference>
<dbReference type="PROSITE" id="PS51192">
    <property type="entry name" value="HELICASE_ATP_BIND_1"/>
    <property type="match status" value="1"/>
</dbReference>
<dbReference type="STRING" id="1045558.SAMN05216175_103273"/>
<dbReference type="Pfam" id="PF00271">
    <property type="entry name" value="Helicase_C"/>
    <property type="match status" value="1"/>
</dbReference>
<evidence type="ECO:0000256" key="8">
    <source>
        <dbReference type="ARBA" id="ARBA00023163"/>
    </source>
</evidence>
<evidence type="ECO:0000256" key="4">
    <source>
        <dbReference type="ARBA" id="ARBA00022840"/>
    </source>
</evidence>
<organism evidence="12 13">
    <name type="scientific">Neptunomonas qingdaonensis</name>
    <dbReference type="NCBI Taxonomy" id="1045558"/>
    <lineage>
        <taxon>Bacteria</taxon>
        <taxon>Pseudomonadati</taxon>
        <taxon>Pseudomonadota</taxon>
        <taxon>Gammaproteobacteria</taxon>
        <taxon>Oceanospirillales</taxon>
        <taxon>Oceanospirillaceae</taxon>
        <taxon>Neptunomonas</taxon>
    </lineage>
</organism>
<sequence length="967" mass="109273">MAFLTSKARVISLAVTEFIPGQRWISNTEAELGLGLVTSNADRRVTILYPAAEDERTYATDNAPVSRVEYPVDDTISNAAGIKIKIAERIEKNGCFIYIGLDDDGEEHIIPEIDLDSHVQFNRPQDRLFAGQVDKLSRYKLRLETLEHQHTQQKSDTYGLSGGRVQLLPHQFYIAHEVANRYAPRVLLADEVGLGKTIEAGLILHQQLISGRAKRVLITVPDSLIYQWLIEMMRRFNLHFSIMDELRCTALEMSGSENPFDTAQLLLCGQSFIDNNATRVEQVLACDWDMLIVDEAHHLVWSEDAPSPLYTTIETLANVIPSLLLLTATPEQLGLESHFARLRLLDPDRYSSLEQFREEQAHYSEVNSLTQKLLADNGIEQLSSDPQFQSELNSFLGETTAAKLINDAQEGKAEEAIQQCINHLLDRHGTGRVLFRNTRDAVHGFPERILIPYPLPMPDAMLTHIDEFSLDQILKPELLLGDDWLEFDPRVEWLDNWLKSHRLEKTLLICARAETAQALEEHIRLRKGVRSAVFHEKMTLINRDRAAAYFADTEEYAQVLVCSEIGSEGRNFQFAQHLIMFDLPLNPDLLEQRIGRLDRIGQKNDVQIHIPYYEDSAQAILLRWFDEGINAFRHTCPAGQALFTQFEDTLVSLLLDGADEEVFENLITESQQASQKILLEMQQGRDRLLEMSSCRPAKAAKLIESVEDTENRHQLVDYMEHVFDQFGVDQQTNGLHSVILQPTDQMIYHRVPGLPDEGCTATFSRDEALGREDMQFLNWEHPMVTGAMEMIIGSEFGNTAICTLKLPPLAPGTLLVEAVFVLYCAAPRHLNLQRYQPQATVRVVLDNNGNNLSAIITPDHLNKLGERVKRHAAQNLIRHGREQISGVLSKAEDVAQSQQDKLIKAAISKATSVLDEEVERLEALSKVNPSIRSEELTQLRTDRASILELLSSAKLKMDAVRVAVVSD</sequence>
<dbReference type="Pfam" id="PF12137">
    <property type="entry name" value="RapA_C"/>
    <property type="match status" value="1"/>
</dbReference>
<evidence type="ECO:0000313" key="13">
    <source>
        <dbReference type="Proteomes" id="UP000198623"/>
    </source>
</evidence>
<dbReference type="Proteomes" id="UP000198623">
    <property type="component" value="Unassembled WGS sequence"/>
</dbReference>
<dbReference type="GO" id="GO:0016817">
    <property type="term" value="F:hydrolase activity, acting on acid anhydrides"/>
    <property type="evidence" value="ECO:0007669"/>
    <property type="project" value="InterPro"/>
</dbReference>
<dbReference type="EC" id="3.6.4.-" evidence="9"/>
<proteinExistence type="inferred from homology"/>
<dbReference type="CDD" id="cd18793">
    <property type="entry name" value="SF2_C_SNF"/>
    <property type="match status" value="1"/>
</dbReference>
<dbReference type="Gene3D" id="6.10.140.1500">
    <property type="match status" value="1"/>
</dbReference>
<dbReference type="InterPro" id="IPR014001">
    <property type="entry name" value="Helicase_ATP-bd"/>
</dbReference>
<evidence type="ECO:0000256" key="5">
    <source>
        <dbReference type="ARBA" id="ARBA00023015"/>
    </source>
</evidence>
<dbReference type="Pfam" id="PF00176">
    <property type="entry name" value="SNF2-rel_dom"/>
    <property type="match status" value="1"/>
</dbReference>
<evidence type="ECO:0000313" key="12">
    <source>
        <dbReference type="EMBL" id="SFG11208.1"/>
    </source>
</evidence>
<dbReference type="PROSITE" id="PS51194">
    <property type="entry name" value="HELICASE_CTER"/>
    <property type="match status" value="1"/>
</dbReference>
<dbReference type="SMART" id="SM00490">
    <property type="entry name" value="HELICc"/>
    <property type="match status" value="1"/>
</dbReference>
<feature type="domain" description="Helicase ATP-binding" evidence="10">
    <location>
        <begin position="177"/>
        <end position="348"/>
    </location>
</feature>
<dbReference type="Pfam" id="PF18337">
    <property type="entry name" value="Tudor_RapA"/>
    <property type="match status" value="1"/>
</dbReference>
<reference evidence="13" key="1">
    <citation type="submission" date="2016-10" db="EMBL/GenBank/DDBJ databases">
        <authorList>
            <person name="Varghese N."/>
            <person name="Submissions S."/>
        </authorList>
    </citation>
    <scope>NUCLEOTIDE SEQUENCE [LARGE SCALE GENOMIC DNA]</scope>
    <source>
        <strain evidence="13">CGMCC 1.10971</strain>
    </source>
</reference>
<name>A0A1I2P533_9GAMM</name>
<evidence type="ECO:0000256" key="1">
    <source>
        <dbReference type="ARBA" id="ARBA00022741"/>
    </source>
</evidence>
<evidence type="ECO:0000259" key="11">
    <source>
        <dbReference type="PROSITE" id="PS51194"/>
    </source>
</evidence>
<dbReference type="Gene3D" id="3.30.360.80">
    <property type="match status" value="1"/>
</dbReference>
<comment type="subunit">
    <text evidence="9">Interacts with the RNAP. Has a higher affinity for the core RNAP than for the holoenzyme. Its ATPase activity is stimulated by binding to RNAP.</text>
</comment>
<keyword evidence="2 9" id="KW-0378">Hydrolase</keyword>
<dbReference type="Gene3D" id="6.10.140.2230">
    <property type="match status" value="1"/>
</dbReference>
<dbReference type="SMART" id="SM00487">
    <property type="entry name" value="DEXDc"/>
    <property type="match status" value="1"/>
</dbReference>
<evidence type="ECO:0000256" key="3">
    <source>
        <dbReference type="ARBA" id="ARBA00022806"/>
    </source>
</evidence>
<comment type="function">
    <text evidence="9">Transcription regulator that activates transcription by stimulating RNA polymerase (RNAP) recycling in case of stress conditions such as supercoiled DNA or high salt concentrations. Probably acts by releasing the RNAP, when it is trapped or immobilized on tightly supercoiled DNA. Does not activate transcription on linear DNA. Probably not involved in DNA repair.</text>
</comment>
<dbReference type="HAMAP" id="MF_01821">
    <property type="entry name" value="Helicase_RapA"/>
    <property type="match status" value="1"/>
</dbReference>
<dbReference type="CDD" id="cd18011">
    <property type="entry name" value="DEXDc_RapA"/>
    <property type="match status" value="1"/>
</dbReference>
<comment type="similarity">
    <text evidence="9">Belongs to the SNF2/RAD54 helicase family. RapA subfamily.</text>
</comment>
<feature type="short sequence motif" description="DEAH box" evidence="9">
    <location>
        <begin position="294"/>
        <end position="297"/>
    </location>
</feature>
<dbReference type="PANTHER" id="PTHR45766">
    <property type="entry name" value="DNA ANNEALING HELICASE AND ENDONUCLEASE ZRANB3 FAMILY MEMBER"/>
    <property type="match status" value="1"/>
</dbReference>
<keyword evidence="3 9" id="KW-0347">Helicase</keyword>
<evidence type="ECO:0000259" key="10">
    <source>
        <dbReference type="PROSITE" id="PS51192"/>
    </source>
</evidence>
<keyword evidence="1 9" id="KW-0547">Nucleotide-binding</keyword>
<dbReference type="InterPro" id="IPR040766">
    <property type="entry name" value="Tudor_2_RapA"/>
</dbReference>
<dbReference type="GO" id="GO:0005524">
    <property type="term" value="F:ATP binding"/>
    <property type="evidence" value="ECO:0007669"/>
    <property type="project" value="UniProtKB-UniRule"/>
</dbReference>
<dbReference type="SUPFAM" id="SSF52540">
    <property type="entry name" value="P-loop containing nucleoside triphosphate hydrolases"/>
    <property type="match status" value="2"/>
</dbReference>
<dbReference type="EMBL" id="FOOU01000003">
    <property type="protein sequence ID" value="SFG11208.1"/>
    <property type="molecule type" value="Genomic_DNA"/>
</dbReference>
<dbReference type="InterPro" id="IPR027417">
    <property type="entry name" value="P-loop_NTPase"/>
</dbReference>
<dbReference type="InterPro" id="IPR000330">
    <property type="entry name" value="SNF2_N"/>
</dbReference>